<reference evidence="3" key="1">
    <citation type="journal article" date="2022" name="Int. J. Syst. Evol. Microbiol.">
        <title>Anaeromyxobacter oryzae sp. nov., Anaeromyxobacter diazotrophicus sp. nov. and Anaeromyxobacter paludicola sp. nov., isolated from paddy soils.</title>
        <authorList>
            <person name="Itoh H."/>
            <person name="Xu Z."/>
            <person name="Mise K."/>
            <person name="Masuda Y."/>
            <person name="Ushijima N."/>
            <person name="Hayakawa C."/>
            <person name="Shiratori Y."/>
            <person name="Senoo K."/>
        </authorList>
    </citation>
    <scope>NUCLEOTIDE SEQUENCE [LARGE SCALE GENOMIC DNA]</scope>
    <source>
        <strain evidence="3">Red232</strain>
    </source>
</reference>
<evidence type="ECO:0000256" key="1">
    <source>
        <dbReference type="SAM" id="MobiDB-lite"/>
    </source>
</evidence>
<accession>A0ABN6MZN1</accession>
<dbReference type="Proteomes" id="UP001162891">
    <property type="component" value="Chromosome"/>
</dbReference>
<gene>
    <name evidence="2" type="ORF">AMOR_40040</name>
</gene>
<name>A0ABN6MZN1_9BACT</name>
<dbReference type="EMBL" id="AP025591">
    <property type="protein sequence ID" value="BDG05008.1"/>
    <property type="molecule type" value="Genomic_DNA"/>
</dbReference>
<feature type="compositionally biased region" description="Low complexity" evidence="1">
    <location>
        <begin position="102"/>
        <end position="121"/>
    </location>
</feature>
<feature type="region of interest" description="Disordered" evidence="1">
    <location>
        <begin position="235"/>
        <end position="256"/>
    </location>
</feature>
<keyword evidence="3" id="KW-1185">Reference proteome</keyword>
<feature type="compositionally biased region" description="Basic residues" evidence="1">
    <location>
        <begin position="55"/>
        <end position="73"/>
    </location>
</feature>
<organism evidence="2 3">
    <name type="scientific">Anaeromyxobacter oryzae</name>
    <dbReference type="NCBI Taxonomy" id="2918170"/>
    <lineage>
        <taxon>Bacteria</taxon>
        <taxon>Pseudomonadati</taxon>
        <taxon>Myxococcota</taxon>
        <taxon>Myxococcia</taxon>
        <taxon>Myxococcales</taxon>
        <taxon>Cystobacterineae</taxon>
        <taxon>Anaeromyxobacteraceae</taxon>
        <taxon>Anaeromyxobacter</taxon>
    </lineage>
</organism>
<evidence type="ECO:0000313" key="2">
    <source>
        <dbReference type="EMBL" id="BDG05008.1"/>
    </source>
</evidence>
<sequence length="256" mass="28068">MPSGGRVDQPFLDATDGRHCLSWLSEVSLPSGSTPGAPDGSTASRRRSVTGPVARRSRRRPPQLRRIRVRVRRLPAPARRGRSQACLRTRASPGATHRSRSRWGAGSRARGGDSSRAPRSGGRSRRYGPRRGAGSRLHVLGSIAAISHVSASCAPPREERSTRDAVPRLTPSTPTGAEPFHAAAAGTVTRARAFATVNPLPGRHRHEGPHHQQRCRHARFHHRPAMGVRDVSAVPPRRLLPTPHHLPRDRFRRCRP</sequence>
<feature type="compositionally biased region" description="Basic and acidic residues" evidence="1">
    <location>
        <begin position="156"/>
        <end position="166"/>
    </location>
</feature>
<proteinExistence type="predicted"/>
<feature type="region of interest" description="Disordered" evidence="1">
    <location>
        <begin position="26"/>
        <end position="133"/>
    </location>
</feature>
<protein>
    <submittedName>
        <fullName evidence="2">Uncharacterized protein</fullName>
    </submittedName>
</protein>
<feature type="compositionally biased region" description="Basic residues" evidence="1">
    <location>
        <begin position="245"/>
        <end position="256"/>
    </location>
</feature>
<feature type="region of interest" description="Disordered" evidence="1">
    <location>
        <begin position="150"/>
        <end position="179"/>
    </location>
</feature>
<evidence type="ECO:0000313" key="3">
    <source>
        <dbReference type="Proteomes" id="UP001162891"/>
    </source>
</evidence>